<keyword evidence="7" id="KW-1185">Reference proteome</keyword>
<dbReference type="SUPFAM" id="SSF55347">
    <property type="entry name" value="Glyceraldehyde-3-phosphate dehydrogenase-like, C-terminal domain"/>
    <property type="match status" value="1"/>
</dbReference>
<dbReference type="PANTHER" id="PTHR43148">
    <property type="entry name" value="GLYCERALDEHYDE-3-PHOSPHATE DEHYDROGENASE 2"/>
    <property type="match status" value="1"/>
</dbReference>
<comment type="caution">
    <text evidence="6">The sequence shown here is derived from an EMBL/GenBank/DDBJ whole genome shotgun (WGS) entry which is preliminary data.</text>
</comment>
<evidence type="ECO:0000313" key="6">
    <source>
        <dbReference type="EMBL" id="MCX2563499.1"/>
    </source>
</evidence>
<reference evidence="6 7" key="1">
    <citation type="submission" date="2022-11" db="EMBL/GenBank/DDBJ databases">
        <title>Genome sequencing of Acetobacter type strain.</title>
        <authorList>
            <person name="Heo J."/>
            <person name="Lee D."/>
            <person name="Han B.-H."/>
            <person name="Hong S.-B."/>
            <person name="Kwon S.-W."/>
        </authorList>
    </citation>
    <scope>NUCLEOTIDE SEQUENCE [LARGE SCALE GENOMIC DNA]</scope>
    <source>
        <strain evidence="6 7">KACC 21253</strain>
    </source>
</reference>
<proteinExistence type="inferred from homology"/>
<dbReference type="InterPro" id="IPR006424">
    <property type="entry name" value="Glyceraldehyde-3-P_DH_1"/>
</dbReference>
<comment type="similarity">
    <text evidence="1 3">Belongs to the glyceraldehyde-3-phosphate dehydrogenase family.</text>
</comment>
<dbReference type="SMART" id="SM00846">
    <property type="entry name" value="Gp_dh_N"/>
    <property type="match status" value="1"/>
</dbReference>
<organism evidence="6 7">
    <name type="scientific">Acetobacter thailandicus</name>
    <dbReference type="NCBI Taxonomy" id="1502842"/>
    <lineage>
        <taxon>Bacteria</taxon>
        <taxon>Pseudomonadati</taxon>
        <taxon>Pseudomonadota</taxon>
        <taxon>Alphaproteobacteria</taxon>
        <taxon>Acetobacterales</taxon>
        <taxon>Acetobacteraceae</taxon>
        <taxon>Acetobacter</taxon>
    </lineage>
</organism>
<dbReference type="InterPro" id="IPR020830">
    <property type="entry name" value="GlycerAld_3-P_DH_AS"/>
</dbReference>
<dbReference type="PIRSF" id="PIRSF000149">
    <property type="entry name" value="GAP_DH"/>
    <property type="match status" value="1"/>
</dbReference>
<dbReference type="Gene3D" id="3.40.50.720">
    <property type="entry name" value="NAD(P)-binding Rossmann-like Domain"/>
    <property type="match status" value="1"/>
</dbReference>
<gene>
    <name evidence="6" type="primary">gap</name>
    <name evidence="6" type="ORF">OQ497_05915</name>
</gene>
<evidence type="ECO:0000256" key="1">
    <source>
        <dbReference type="ARBA" id="ARBA00007406"/>
    </source>
</evidence>
<keyword evidence="2 4" id="KW-0560">Oxidoreductase</keyword>
<dbReference type="Gene3D" id="3.30.360.10">
    <property type="entry name" value="Dihydrodipicolinate Reductase, domain 2"/>
    <property type="match status" value="1"/>
</dbReference>
<dbReference type="InterPro" id="IPR020829">
    <property type="entry name" value="GlycerAld_3-P_DH_cat"/>
</dbReference>
<accession>A0ABT3QDY2</accession>
<dbReference type="InterPro" id="IPR036291">
    <property type="entry name" value="NAD(P)-bd_dom_sf"/>
</dbReference>
<dbReference type="EC" id="1.2.1.-" evidence="4"/>
<evidence type="ECO:0000256" key="4">
    <source>
        <dbReference type="RuleBase" id="RU361160"/>
    </source>
</evidence>
<dbReference type="PRINTS" id="PR00078">
    <property type="entry name" value="G3PDHDRGNASE"/>
</dbReference>
<dbReference type="Pfam" id="PF02800">
    <property type="entry name" value="Gp_dh_C"/>
    <property type="match status" value="1"/>
</dbReference>
<dbReference type="RefSeq" id="WP_173559144.1">
    <property type="nucleotide sequence ID" value="NZ_JAERKX010000012.1"/>
</dbReference>
<dbReference type="InterPro" id="IPR020831">
    <property type="entry name" value="GlycerAld/Erythrose_P_DH"/>
</dbReference>
<dbReference type="NCBIfam" id="TIGR01534">
    <property type="entry name" value="GAPDH-I"/>
    <property type="match status" value="1"/>
</dbReference>
<protein>
    <recommendedName>
        <fullName evidence="4">Glyceraldehyde-3-phosphate dehydrogenase</fullName>
        <ecNumber evidence="4">1.2.1.-</ecNumber>
    </recommendedName>
</protein>
<dbReference type="PROSITE" id="PS00071">
    <property type="entry name" value="GAPDH"/>
    <property type="match status" value="1"/>
</dbReference>
<name>A0ABT3QDY2_9PROT</name>
<dbReference type="InterPro" id="IPR020828">
    <property type="entry name" value="GlycerAld_3-P_DH_NAD(P)-bd"/>
</dbReference>
<sequence>MAVKIAINGFGRIGRLVLRGLIESGRTDVVPVAINDLGSVEANAHLLSYDSVHGRFPADVKVDGNKLIISANGRTWDPITVSAERDPSKVPFKGIDVAMECTGLFTSKEKASPLLQAGARKVLISAPGTDVDATIVYGVNHDILTSDMTVVSNASCTTNCLAPVAKILEDHYGIERGYMVTIHSYTGDQRTVDTLHKDLRRARASGLNMIPTSTGAARAVGLVLPHLKGKLDGTAIRVPTANVSLVSLDIVPKKIPGSVEEINDLFKKASESGPLAGVLAYSDAPLVSSDFNHAIASSSFDATQTTLVDGGKMVRVCSWYDNEWGFSNRMADTAALLGSL</sequence>
<dbReference type="EMBL" id="JAPIUZ010000002">
    <property type="protein sequence ID" value="MCX2563499.1"/>
    <property type="molecule type" value="Genomic_DNA"/>
</dbReference>
<dbReference type="Pfam" id="PF00044">
    <property type="entry name" value="Gp_dh_N"/>
    <property type="match status" value="1"/>
</dbReference>
<evidence type="ECO:0000256" key="2">
    <source>
        <dbReference type="ARBA" id="ARBA00023002"/>
    </source>
</evidence>
<dbReference type="Proteomes" id="UP001301152">
    <property type="component" value="Unassembled WGS sequence"/>
</dbReference>
<evidence type="ECO:0000259" key="5">
    <source>
        <dbReference type="SMART" id="SM00846"/>
    </source>
</evidence>
<dbReference type="SUPFAM" id="SSF51735">
    <property type="entry name" value="NAD(P)-binding Rossmann-fold domains"/>
    <property type="match status" value="1"/>
</dbReference>
<evidence type="ECO:0000313" key="7">
    <source>
        <dbReference type="Proteomes" id="UP001301152"/>
    </source>
</evidence>
<feature type="domain" description="Glyceraldehyde 3-phosphate dehydrogenase NAD(P) binding" evidence="5">
    <location>
        <begin position="3"/>
        <end position="156"/>
    </location>
</feature>
<dbReference type="CDD" id="cd05214">
    <property type="entry name" value="GAPDH_I_N"/>
    <property type="match status" value="1"/>
</dbReference>
<evidence type="ECO:0000256" key="3">
    <source>
        <dbReference type="RuleBase" id="RU000397"/>
    </source>
</evidence>
<dbReference type="CDD" id="cd18126">
    <property type="entry name" value="GAPDH_I_C"/>
    <property type="match status" value="1"/>
</dbReference>